<sequence length="99" mass="11151">MRTALSRLLWLTLGVFTLWMAASALSDALLTGRAWLPVTSLLLGVLVVLSGVLLLDEWRRNPLSETERGEWTGPMLAYSLVFAITFFVFGYSFLGWYFS</sequence>
<evidence type="ECO:0000313" key="2">
    <source>
        <dbReference type="EMBL" id="AHY46714.1"/>
    </source>
</evidence>
<evidence type="ECO:0000313" key="3">
    <source>
        <dbReference type="EMBL" id="MDX5894121.1"/>
    </source>
</evidence>
<reference evidence="2 4" key="1">
    <citation type="submission" date="2014-03" db="EMBL/GenBank/DDBJ databases">
        <title>Complete genome sequence of the Radio-Resistant Rubrobacter radiotolerans RSPS-4.</title>
        <authorList>
            <person name="Egas C.C."/>
            <person name="Barroso C.C."/>
            <person name="Froufe H.J.C."/>
            <person name="Pacheco J.J."/>
            <person name="Albuquerque L.L."/>
            <person name="da Costa M.M.S."/>
        </authorList>
    </citation>
    <scope>NUCLEOTIDE SEQUENCE [LARGE SCALE GENOMIC DNA]</scope>
    <source>
        <strain evidence="2 4">RSPS-4</strain>
    </source>
</reference>
<feature type="transmembrane region" description="Helical" evidence="1">
    <location>
        <begin position="76"/>
        <end position="98"/>
    </location>
</feature>
<dbReference type="Proteomes" id="UP000025229">
    <property type="component" value="Chromosome"/>
</dbReference>
<organism evidence="2 4">
    <name type="scientific">Rubrobacter radiotolerans</name>
    <name type="common">Arthrobacter radiotolerans</name>
    <dbReference type="NCBI Taxonomy" id="42256"/>
    <lineage>
        <taxon>Bacteria</taxon>
        <taxon>Bacillati</taxon>
        <taxon>Actinomycetota</taxon>
        <taxon>Rubrobacteria</taxon>
        <taxon>Rubrobacterales</taxon>
        <taxon>Rubrobacteraceae</taxon>
        <taxon>Rubrobacter</taxon>
    </lineage>
</organism>
<name>A0A023X3T7_RUBRA</name>
<reference evidence="3" key="2">
    <citation type="submission" date="2023-11" db="EMBL/GenBank/DDBJ databases">
        <title>MicrobeMod: A computational toolkit for identifying prokaryotic methylation and restriction-modification with nanopore sequencing.</title>
        <authorList>
            <person name="Crits-Christoph A."/>
            <person name="Kang S.C."/>
            <person name="Lee H."/>
            <person name="Ostrov N."/>
        </authorList>
    </citation>
    <scope>NUCLEOTIDE SEQUENCE</scope>
    <source>
        <strain evidence="3">ATCC 51242</strain>
    </source>
</reference>
<keyword evidence="1" id="KW-1133">Transmembrane helix</keyword>
<dbReference type="Proteomes" id="UP001281130">
    <property type="component" value="Unassembled WGS sequence"/>
</dbReference>
<accession>A0A023X3T7</accession>
<proteinExistence type="predicted"/>
<dbReference type="RefSeq" id="WP_038681671.1">
    <property type="nucleotide sequence ID" value="NZ_CP007514.1"/>
</dbReference>
<keyword evidence="1" id="KW-0472">Membrane</keyword>
<protein>
    <submittedName>
        <fullName evidence="2">Uncharacterized protein</fullName>
    </submittedName>
</protein>
<dbReference type="KEGG" id="rrd:RradSPS_1431"/>
<dbReference type="EMBL" id="CP007514">
    <property type="protein sequence ID" value="AHY46714.1"/>
    <property type="molecule type" value="Genomic_DNA"/>
</dbReference>
<dbReference type="AlphaFoldDB" id="A0A023X3T7"/>
<feature type="transmembrane region" description="Helical" evidence="1">
    <location>
        <begin position="34"/>
        <end position="55"/>
    </location>
</feature>
<dbReference type="HOGENOM" id="CLU_2318392_0_0_11"/>
<gene>
    <name evidence="2" type="ORF">RradSPS_1431</name>
    <name evidence="3" type="ORF">SIL72_08770</name>
</gene>
<keyword evidence="4" id="KW-1185">Reference proteome</keyword>
<evidence type="ECO:0000256" key="1">
    <source>
        <dbReference type="SAM" id="Phobius"/>
    </source>
</evidence>
<keyword evidence="1" id="KW-0812">Transmembrane</keyword>
<dbReference type="EMBL" id="JAWXXX010000001">
    <property type="protein sequence ID" value="MDX5894121.1"/>
    <property type="molecule type" value="Genomic_DNA"/>
</dbReference>
<dbReference type="STRING" id="42256.RradSPS_1431"/>
<evidence type="ECO:0000313" key="4">
    <source>
        <dbReference type="Proteomes" id="UP000025229"/>
    </source>
</evidence>